<proteinExistence type="predicted"/>
<reference evidence="2 3" key="1">
    <citation type="submission" date="2021-03" db="EMBL/GenBank/DDBJ databases">
        <title>Genomic Encyclopedia of Type Strains, Phase IV (KMG-IV): sequencing the most valuable type-strain genomes for metagenomic binning, comparative biology and taxonomic classification.</title>
        <authorList>
            <person name="Goeker M."/>
        </authorList>
    </citation>
    <scope>NUCLEOTIDE SEQUENCE [LARGE SCALE GENOMIC DNA]</scope>
    <source>
        <strain evidence="2 3">DSM 24004</strain>
    </source>
</reference>
<feature type="transmembrane region" description="Helical" evidence="1">
    <location>
        <begin position="172"/>
        <end position="197"/>
    </location>
</feature>
<feature type="transmembrane region" description="Helical" evidence="1">
    <location>
        <begin position="5"/>
        <end position="24"/>
    </location>
</feature>
<dbReference type="PANTHER" id="PTHR35804:SF1">
    <property type="entry name" value="LYSINE EXPORTER LYSO"/>
    <property type="match status" value="1"/>
</dbReference>
<comment type="caution">
    <text evidence="2">The sequence shown here is derived from an EMBL/GenBank/DDBJ whole genome shotgun (WGS) entry which is preliminary data.</text>
</comment>
<protein>
    <submittedName>
        <fullName evidence="2">Uncharacterized membrane protein YbjE (DUF340 family)</fullName>
    </submittedName>
</protein>
<evidence type="ECO:0000313" key="3">
    <source>
        <dbReference type="Proteomes" id="UP001519342"/>
    </source>
</evidence>
<name>A0ABS4GFZ4_9FIRM</name>
<keyword evidence="1" id="KW-0812">Transmembrane</keyword>
<sequence length="198" mass="21248">MTIKIILVLIGGILSGFFIVPESMYNSTGLLLDIGLCCLLFFVGIDIGNNKDTFKNLKSVGLKALIVPVAAILGSLFGGIICSFIFDMNIFGSLAIASGLSWYTLAPIIITPHSAEYGAIAFLTNIFREVMAFILIPFIAKHIGYLETIAVGGAISMDTGLPIITRNTNQEVVIISFISGVIMSLMVPVLVTLFIGFY</sequence>
<feature type="transmembrane region" description="Helical" evidence="1">
    <location>
        <begin position="30"/>
        <end position="48"/>
    </location>
</feature>
<gene>
    <name evidence="2" type="ORF">J2Z76_002468</name>
</gene>
<evidence type="ECO:0000256" key="1">
    <source>
        <dbReference type="SAM" id="Phobius"/>
    </source>
</evidence>
<dbReference type="RefSeq" id="WP_209512326.1">
    <property type="nucleotide sequence ID" value="NZ_JAGGKS010000007.1"/>
</dbReference>
<feature type="transmembrane region" description="Helical" evidence="1">
    <location>
        <begin position="92"/>
        <end position="110"/>
    </location>
</feature>
<feature type="transmembrane region" description="Helical" evidence="1">
    <location>
        <begin position="60"/>
        <end position="86"/>
    </location>
</feature>
<dbReference type="InterPro" id="IPR005642">
    <property type="entry name" value="LysO"/>
</dbReference>
<accession>A0ABS4GFZ4</accession>
<evidence type="ECO:0000313" key="2">
    <source>
        <dbReference type="EMBL" id="MBP1926599.1"/>
    </source>
</evidence>
<keyword evidence="1" id="KW-0472">Membrane</keyword>
<organism evidence="2 3">
    <name type="scientific">Sedimentibacter acidaminivorans</name>
    <dbReference type="NCBI Taxonomy" id="913099"/>
    <lineage>
        <taxon>Bacteria</taxon>
        <taxon>Bacillati</taxon>
        <taxon>Bacillota</taxon>
        <taxon>Tissierellia</taxon>
        <taxon>Sedimentibacter</taxon>
    </lineage>
</organism>
<dbReference type="EMBL" id="JAGGKS010000007">
    <property type="protein sequence ID" value="MBP1926599.1"/>
    <property type="molecule type" value="Genomic_DNA"/>
</dbReference>
<dbReference type="Proteomes" id="UP001519342">
    <property type="component" value="Unassembled WGS sequence"/>
</dbReference>
<dbReference type="Pfam" id="PF03956">
    <property type="entry name" value="Lys_export"/>
    <property type="match status" value="1"/>
</dbReference>
<dbReference type="PANTHER" id="PTHR35804">
    <property type="entry name" value="LYSINE EXPORTER LYSO"/>
    <property type="match status" value="1"/>
</dbReference>
<keyword evidence="3" id="KW-1185">Reference proteome</keyword>
<keyword evidence="1" id="KW-1133">Transmembrane helix</keyword>